<evidence type="ECO:0000256" key="1">
    <source>
        <dbReference type="SAM" id="MobiDB-lite"/>
    </source>
</evidence>
<feature type="compositionally biased region" description="Basic residues" evidence="1">
    <location>
        <begin position="274"/>
        <end position="283"/>
    </location>
</feature>
<comment type="caution">
    <text evidence="2">The sequence shown here is derived from an EMBL/GenBank/DDBJ whole genome shotgun (WGS) entry which is preliminary data.</text>
</comment>
<feature type="compositionally biased region" description="Basic and acidic residues" evidence="1">
    <location>
        <begin position="120"/>
        <end position="136"/>
    </location>
</feature>
<reference evidence="2" key="1">
    <citation type="journal article" date="2019" name="Sci. Rep.">
        <title>Draft genome of Tanacetum cinerariifolium, the natural source of mosquito coil.</title>
        <authorList>
            <person name="Yamashiro T."/>
            <person name="Shiraishi A."/>
            <person name="Satake H."/>
            <person name="Nakayama K."/>
        </authorList>
    </citation>
    <scope>NUCLEOTIDE SEQUENCE</scope>
</reference>
<dbReference type="EMBL" id="BKCJ010000993">
    <property type="protein sequence ID" value="GEU37947.1"/>
    <property type="molecule type" value="Genomic_DNA"/>
</dbReference>
<feature type="region of interest" description="Disordered" evidence="1">
    <location>
        <begin position="206"/>
        <end position="300"/>
    </location>
</feature>
<gene>
    <name evidence="2" type="ORF">Tci_009925</name>
</gene>
<feature type="region of interest" description="Disordered" evidence="1">
    <location>
        <begin position="25"/>
        <end position="188"/>
    </location>
</feature>
<feature type="compositionally biased region" description="Polar residues" evidence="1">
    <location>
        <begin position="30"/>
        <end position="66"/>
    </location>
</feature>
<proteinExistence type="predicted"/>
<feature type="compositionally biased region" description="Basic and acidic residues" evidence="1">
    <location>
        <begin position="284"/>
        <end position="300"/>
    </location>
</feature>
<protein>
    <submittedName>
        <fullName evidence="2">Uncharacterized protein</fullName>
    </submittedName>
</protein>
<evidence type="ECO:0000313" key="2">
    <source>
        <dbReference type="EMBL" id="GEU37947.1"/>
    </source>
</evidence>
<accession>A0A6L2JMV2</accession>
<dbReference type="AlphaFoldDB" id="A0A6L2JMV2"/>
<organism evidence="2">
    <name type="scientific">Tanacetum cinerariifolium</name>
    <name type="common">Dalmatian daisy</name>
    <name type="synonym">Chrysanthemum cinerariifolium</name>
    <dbReference type="NCBI Taxonomy" id="118510"/>
    <lineage>
        <taxon>Eukaryota</taxon>
        <taxon>Viridiplantae</taxon>
        <taxon>Streptophyta</taxon>
        <taxon>Embryophyta</taxon>
        <taxon>Tracheophyta</taxon>
        <taxon>Spermatophyta</taxon>
        <taxon>Magnoliopsida</taxon>
        <taxon>eudicotyledons</taxon>
        <taxon>Gunneridae</taxon>
        <taxon>Pentapetalae</taxon>
        <taxon>asterids</taxon>
        <taxon>campanulids</taxon>
        <taxon>Asterales</taxon>
        <taxon>Asteraceae</taxon>
        <taxon>Asteroideae</taxon>
        <taxon>Anthemideae</taxon>
        <taxon>Anthemidinae</taxon>
        <taxon>Tanacetum</taxon>
    </lineage>
</organism>
<feature type="compositionally biased region" description="Basic and acidic residues" evidence="1">
    <location>
        <begin position="226"/>
        <end position="251"/>
    </location>
</feature>
<sequence>MGIRIPHSNVPSNVADEAITKEIHDGLGRATTTASSLEAEQGSGNISKTQTKVTPSGLSSPRTSSEGGPGCHITIWDSPVQARPERLSNLPNEPTLEEENKLRHKRRRAVVDSSEDEEASLDKEDSPKQGRMIKEINEDENTNLVKSNKQGEAHETSRRRKESDDTESAANDKGKAIMQESEPLKKIKKKEMIHISLDEEIAQSIRNFVPTESEDQIVDSKAGEGSSKEGESLKRSAEEELGHEQQKKQLVEEEIVQQEDVVAKQVVKESSKKAGGRLKRKTSKAREDKDKRQKMQDDPE</sequence>
<name>A0A6L2JMV2_TANCI</name>